<evidence type="ECO:0000256" key="1">
    <source>
        <dbReference type="SAM" id="MobiDB-lite"/>
    </source>
</evidence>
<feature type="transmembrane region" description="Helical" evidence="2">
    <location>
        <begin position="98"/>
        <end position="120"/>
    </location>
</feature>
<dbReference type="AlphaFoldDB" id="A0A7J8IMI9"/>
<keyword evidence="2" id="KW-0812">Transmembrane</keyword>
<keyword evidence="4" id="KW-1185">Reference proteome</keyword>
<feature type="region of interest" description="Disordered" evidence="1">
    <location>
        <begin position="1"/>
        <end position="27"/>
    </location>
</feature>
<dbReference type="EMBL" id="JACASE010000003">
    <property type="protein sequence ID" value="KAF6485558.1"/>
    <property type="molecule type" value="Genomic_DNA"/>
</dbReference>
<protein>
    <submittedName>
        <fullName evidence="3">Uncharacterized protein</fullName>
    </submittedName>
</protein>
<proteinExistence type="predicted"/>
<name>A0A7J8IMI9_ROUAE</name>
<comment type="caution">
    <text evidence="3">The sequence shown here is derived from an EMBL/GenBank/DDBJ whole genome shotgun (WGS) entry which is preliminary data.</text>
</comment>
<evidence type="ECO:0000256" key="2">
    <source>
        <dbReference type="SAM" id="Phobius"/>
    </source>
</evidence>
<accession>A0A7J8IMI9</accession>
<dbReference type="Proteomes" id="UP000593571">
    <property type="component" value="Unassembled WGS sequence"/>
</dbReference>
<keyword evidence="2" id="KW-0472">Membrane</keyword>
<organism evidence="3 4">
    <name type="scientific">Rousettus aegyptiacus</name>
    <name type="common">Egyptian fruit bat</name>
    <name type="synonym">Pteropus aegyptiacus</name>
    <dbReference type="NCBI Taxonomy" id="9407"/>
    <lineage>
        <taxon>Eukaryota</taxon>
        <taxon>Metazoa</taxon>
        <taxon>Chordata</taxon>
        <taxon>Craniata</taxon>
        <taxon>Vertebrata</taxon>
        <taxon>Euteleostomi</taxon>
        <taxon>Mammalia</taxon>
        <taxon>Eutheria</taxon>
        <taxon>Laurasiatheria</taxon>
        <taxon>Chiroptera</taxon>
        <taxon>Yinpterochiroptera</taxon>
        <taxon>Pteropodoidea</taxon>
        <taxon>Pteropodidae</taxon>
        <taxon>Rousettinae</taxon>
        <taxon>Rousettus</taxon>
    </lineage>
</organism>
<reference evidence="3 4" key="1">
    <citation type="journal article" date="2020" name="Nature">
        <title>Six reference-quality genomes reveal evolution of bat adaptations.</title>
        <authorList>
            <person name="Jebb D."/>
            <person name="Huang Z."/>
            <person name="Pippel M."/>
            <person name="Hughes G.M."/>
            <person name="Lavrichenko K."/>
            <person name="Devanna P."/>
            <person name="Winkler S."/>
            <person name="Jermiin L.S."/>
            <person name="Skirmuntt E.C."/>
            <person name="Katzourakis A."/>
            <person name="Burkitt-Gray L."/>
            <person name="Ray D.A."/>
            <person name="Sullivan K.A.M."/>
            <person name="Roscito J.G."/>
            <person name="Kirilenko B.M."/>
            <person name="Davalos L.M."/>
            <person name="Corthals A.P."/>
            <person name="Power M.L."/>
            <person name="Jones G."/>
            <person name="Ransome R.D."/>
            <person name="Dechmann D.K.N."/>
            <person name="Locatelli A.G."/>
            <person name="Puechmaille S.J."/>
            <person name="Fedrigo O."/>
            <person name="Jarvis E.D."/>
            <person name="Hiller M."/>
            <person name="Vernes S.C."/>
            <person name="Myers E.W."/>
            <person name="Teeling E.C."/>
        </authorList>
    </citation>
    <scope>NUCLEOTIDE SEQUENCE [LARGE SCALE GENOMIC DNA]</scope>
    <source>
        <strain evidence="3">MRouAeg1</strain>
        <tissue evidence="3">Muscle</tissue>
    </source>
</reference>
<gene>
    <name evidence="3" type="ORF">HJG63_010713</name>
</gene>
<evidence type="ECO:0000313" key="3">
    <source>
        <dbReference type="EMBL" id="KAF6485558.1"/>
    </source>
</evidence>
<keyword evidence="2" id="KW-1133">Transmembrane helix</keyword>
<sequence length="121" mass="13498">MQMRHAHHNNNAYGLPTSKAPPQSLPRDSGKLRVFTAEGLVSHSLLINKRTCHLENWLHVFIVRSSGQTGFSKAQGFFLQTENINSFLMSWIGREQLLPGYHAFIFFLCLPGIASVVGFAG</sequence>
<evidence type="ECO:0000313" key="4">
    <source>
        <dbReference type="Proteomes" id="UP000593571"/>
    </source>
</evidence>